<dbReference type="AlphaFoldDB" id="A0A0F9JY97"/>
<sequence length="121" mass="13365">MQGYKVVVKGESRFASRRKIGKLYSAVTSGEGQVEYKVGEQVHPQKGCGPLCVFSSIEAAQQYIGNSILSDIRNRHCSTIYLCDYVPDELNISVWTVTRSGLIPDITGTILAKSVRIIKEI</sequence>
<gene>
    <name evidence="1" type="ORF">LCGC14_1397460</name>
</gene>
<evidence type="ECO:0000313" key="1">
    <source>
        <dbReference type="EMBL" id="KKM74718.1"/>
    </source>
</evidence>
<accession>A0A0F9JY97</accession>
<proteinExistence type="predicted"/>
<name>A0A0F9JY97_9ZZZZ</name>
<protein>
    <submittedName>
        <fullName evidence="1">Uncharacterized protein</fullName>
    </submittedName>
</protein>
<dbReference type="EMBL" id="LAZR01009093">
    <property type="protein sequence ID" value="KKM74718.1"/>
    <property type="molecule type" value="Genomic_DNA"/>
</dbReference>
<comment type="caution">
    <text evidence="1">The sequence shown here is derived from an EMBL/GenBank/DDBJ whole genome shotgun (WGS) entry which is preliminary data.</text>
</comment>
<organism evidence="1">
    <name type="scientific">marine sediment metagenome</name>
    <dbReference type="NCBI Taxonomy" id="412755"/>
    <lineage>
        <taxon>unclassified sequences</taxon>
        <taxon>metagenomes</taxon>
        <taxon>ecological metagenomes</taxon>
    </lineage>
</organism>
<reference evidence="1" key="1">
    <citation type="journal article" date="2015" name="Nature">
        <title>Complex archaea that bridge the gap between prokaryotes and eukaryotes.</title>
        <authorList>
            <person name="Spang A."/>
            <person name="Saw J.H."/>
            <person name="Jorgensen S.L."/>
            <person name="Zaremba-Niedzwiedzka K."/>
            <person name="Martijn J."/>
            <person name="Lind A.E."/>
            <person name="van Eijk R."/>
            <person name="Schleper C."/>
            <person name="Guy L."/>
            <person name="Ettema T.J."/>
        </authorList>
    </citation>
    <scope>NUCLEOTIDE SEQUENCE</scope>
</reference>